<name>A0ABW5EE73_9GAMM</name>
<dbReference type="RefSeq" id="WP_265721995.1">
    <property type="nucleotide sequence ID" value="NZ_JAPIVK010000017.1"/>
</dbReference>
<dbReference type="EMBL" id="JBHUJD010000017">
    <property type="protein sequence ID" value="MFD2311404.1"/>
    <property type="molecule type" value="Genomic_DNA"/>
</dbReference>
<accession>A0ABW5EE73</accession>
<organism evidence="1 2">
    <name type="scientific">Microbulbifer halophilus</name>
    <dbReference type="NCBI Taxonomy" id="453963"/>
    <lineage>
        <taxon>Bacteria</taxon>
        <taxon>Pseudomonadati</taxon>
        <taxon>Pseudomonadota</taxon>
        <taxon>Gammaproteobacteria</taxon>
        <taxon>Cellvibrionales</taxon>
        <taxon>Microbulbiferaceae</taxon>
        <taxon>Microbulbifer</taxon>
    </lineage>
</organism>
<protein>
    <submittedName>
        <fullName evidence="1">Uncharacterized protein</fullName>
    </submittedName>
</protein>
<gene>
    <name evidence="1" type="ORF">ACFSKX_13340</name>
</gene>
<evidence type="ECO:0000313" key="1">
    <source>
        <dbReference type="EMBL" id="MFD2311404.1"/>
    </source>
</evidence>
<reference evidence="2" key="1">
    <citation type="journal article" date="2019" name="Int. J. Syst. Evol. Microbiol.">
        <title>The Global Catalogue of Microorganisms (GCM) 10K type strain sequencing project: providing services to taxonomists for standard genome sequencing and annotation.</title>
        <authorList>
            <consortium name="The Broad Institute Genomics Platform"/>
            <consortium name="The Broad Institute Genome Sequencing Center for Infectious Disease"/>
            <person name="Wu L."/>
            <person name="Ma J."/>
        </authorList>
    </citation>
    <scope>NUCLEOTIDE SEQUENCE [LARGE SCALE GENOMIC DNA]</scope>
    <source>
        <strain evidence="2">KCTC 12848</strain>
    </source>
</reference>
<keyword evidence="2" id="KW-1185">Reference proteome</keyword>
<comment type="caution">
    <text evidence="1">The sequence shown here is derived from an EMBL/GenBank/DDBJ whole genome shotgun (WGS) entry which is preliminary data.</text>
</comment>
<dbReference type="Proteomes" id="UP001597425">
    <property type="component" value="Unassembled WGS sequence"/>
</dbReference>
<evidence type="ECO:0000313" key="2">
    <source>
        <dbReference type="Proteomes" id="UP001597425"/>
    </source>
</evidence>
<sequence>MHTALDSGSGNTRMYLNDQLVIDTEAGSAGDLVIVALEGARYPVSAFVGDGIQAPSAMVDLNNLYAESAGGLLRVHGSSLVAERGDFGEAALVRLYRGSSGSTTAYKGVAAASGTGEVIALNEASLGDCNLSGTVGGYDQLLLHWVVDQAPQPDFQQQIAFHPVLCDLFKEEGLNSLSMSPEIDQEDLNRLKALLVGSISAEDLPEEPTP</sequence>
<proteinExistence type="predicted"/>